<feature type="transmembrane region" description="Helical" evidence="9">
    <location>
        <begin position="358"/>
        <end position="378"/>
    </location>
</feature>
<dbReference type="InterPro" id="IPR006153">
    <property type="entry name" value="Cation/H_exchanger_TM"/>
</dbReference>
<evidence type="ECO:0000256" key="6">
    <source>
        <dbReference type="ARBA" id="ARBA00022989"/>
    </source>
</evidence>
<keyword evidence="8 9" id="KW-0472">Membrane</keyword>
<dbReference type="GO" id="GO:0015297">
    <property type="term" value="F:antiporter activity"/>
    <property type="evidence" value="ECO:0007669"/>
    <property type="project" value="UniProtKB-KW"/>
</dbReference>
<feature type="domain" description="RCK C-terminal" evidence="10">
    <location>
        <begin position="396"/>
        <end position="461"/>
    </location>
</feature>
<sequence>MTLFLLISAIILIACVIGSKLSTRFGVPTLVFFIGLGMLFGSDGLFKIHFEDYSLAEKICSAALIFIMFYGGFGTKWKTARPIAKQAVLLSTFGVFTTAALTGIFCHLVLGLPPLEGLLIGAVLSSTDAASVFSILRSQKLNLKYSTAPMLEIESGSNDPCAYMLTIILLTSIGSSLNFFDISYLIFAQFAYGIIIGVVLAFIASWILKNVQFGENGFDSIFLVAIALAAYALPSLVDGNGYLSTYIAGIILGNQNIPKKKNLVNFFDAFNGMMQMLIFFLLGLLVFPSKLPYYFVPALFIAIFLTFIARPITMAILLSPFKAPLNQQLIMSWAGLRGAASIVFAIVAVVSPNYADDSIFSIVFCVVLLSLLFQGALLPSASKHLNMIDEHENVLKTFNDYTDENNIHFTCLELNNSHPWINKQIRDIGSIPGTLIAAILRKGATITPKGDTFLRDGDTLIICAKTYQGNDNITLNEINIDSNNEFIGKKLRDIDIKKDSLVVLIQRNGVDIIPDGDTILEEKDTLVVFSQKNLFHLA</sequence>
<feature type="transmembrane region" description="Helical" evidence="9">
    <location>
        <begin position="87"/>
        <end position="110"/>
    </location>
</feature>
<gene>
    <name evidence="11" type="ORF">NCTC10571_00256</name>
</gene>
<dbReference type="Proteomes" id="UP000255234">
    <property type="component" value="Unassembled WGS sequence"/>
</dbReference>
<protein>
    <submittedName>
        <fullName evidence="11">Potassium/proton antiporter</fullName>
    </submittedName>
</protein>
<feature type="transmembrane region" description="Helical" evidence="9">
    <location>
        <begin position="220"/>
        <end position="243"/>
    </location>
</feature>
<dbReference type="GO" id="GO:0008324">
    <property type="term" value="F:monoatomic cation transmembrane transporter activity"/>
    <property type="evidence" value="ECO:0007669"/>
    <property type="project" value="InterPro"/>
</dbReference>
<evidence type="ECO:0000259" key="10">
    <source>
        <dbReference type="PROSITE" id="PS51202"/>
    </source>
</evidence>
<evidence type="ECO:0000256" key="4">
    <source>
        <dbReference type="ARBA" id="ARBA00022475"/>
    </source>
</evidence>
<dbReference type="PANTHER" id="PTHR32507:SF7">
    <property type="entry name" value="K(+)_H(+) ANTIPORTER NHAP2"/>
    <property type="match status" value="1"/>
</dbReference>
<keyword evidence="5 9" id="KW-0812">Transmembrane</keyword>
<feature type="transmembrane region" description="Helical" evidence="9">
    <location>
        <begin position="28"/>
        <end position="46"/>
    </location>
</feature>
<evidence type="ECO:0000256" key="1">
    <source>
        <dbReference type="ARBA" id="ARBA00004651"/>
    </source>
</evidence>
<evidence type="ECO:0000256" key="3">
    <source>
        <dbReference type="ARBA" id="ARBA00022449"/>
    </source>
</evidence>
<feature type="transmembrane region" description="Helical" evidence="9">
    <location>
        <begin position="263"/>
        <end position="287"/>
    </location>
</feature>
<evidence type="ECO:0000256" key="9">
    <source>
        <dbReference type="SAM" id="Phobius"/>
    </source>
</evidence>
<dbReference type="RefSeq" id="WP_115150895.1">
    <property type="nucleotide sequence ID" value="NZ_UGPP01000001.1"/>
</dbReference>
<evidence type="ECO:0000313" key="12">
    <source>
        <dbReference type="Proteomes" id="UP000255234"/>
    </source>
</evidence>
<dbReference type="GO" id="GO:1902600">
    <property type="term" value="P:proton transmembrane transport"/>
    <property type="evidence" value="ECO:0007669"/>
    <property type="project" value="InterPro"/>
</dbReference>
<evidence type="ECO:0000256" key="5">
    <source>
        <dbReference type="ARBA" id="ARBA00022692"/>
    </source>
</evidence>
<dbReference type="PROSITE" id="PS51202">
    <property type="entry name" value="RCK_C"/>
    <property type="match status" value="2"/>
</dbReference>
<dbReference type="InterPro" id="IPR038770">
    <property type="entry name" value="Na+/solute_symporter_sf"/>
</dbReference>
<feature type="transmembrane region" description="Helical" evidence="9">
    <location>
        <begin position="293"/>
        <end position="318"/>
    </location>
</feature>
<feature type="transmembrane region" description="Helical" evidence="9">
    <location>
        <begin position="330"/>
        <end position="352"/>
    </location>
</feature>
<proteinExistence type="predicted"/>
<comment type="subcellular location">
    <subcellularLocation>
        <location evidence="1">Cell membrane</location>
        <topology evidence="1">Multi-pass membrane protein</topology>
    </subcellularLocation>
</comment>
<dbReference type="GO" id="GO:0005886">
    <property type="term" value="C:plasma membrane"/>
    <property type="evidence" value="ECO:0007669"/>
    <property type="project" value="UniProtKB-SubCell"/>
</dbReference>
<dbReference type="SUPFAM" id="SSF116726">
    <property type="entry name" value="TrkA C-terminal domain-like"/>
    <property type="match status" value="2"/>
</dbReference>
<dbReference type="InterPro" id="IPR036721">
    <property type="entry name" value="RCK_C_sf"/>
</dbReference>
<dbReference type="Gene3D" id="3.30.70.1450">
    <property type="entry name" value="Regulator of K+ conductance, C-terminal domain"/>
    <property type="match status" value="2"/>
</dbReference>
<dbReference type="NCBIfam" id="NF003715">
    <property type="entry name" value="PRK05326.1-2"/>
    <property type="match status" value="1"/>
</dbReference>
<evidence type="ECO:0000256" key="8">
    <source>
        <dbReference type="ARBA" id="ARBA00023136"/>
    </source>
</evidence>
<evidence type="ECO:0000313" key="11">
    <source>
        <dbReference type="EMBL" id="STY70145.1"/>
    </source>
</evidence>
<dbReference type="Pfam" id="PF00999">
    <property type="entry name" value="Na_H_Exchanger"/>
    <property type="match status" value="1"/>
</dbReference>
<dbReference type="EMBL" id="UGPP01000001">
    <property type="protein sequence ID" value="STY70145.1"/>
    <property type="molecule type" value="Genomic_DNA"/>
</dbReference>
<dbReference type="GO" id="GO:0006813">
    <property type="term" value="P:potassium ion transport"/>
    <property type="evidence" value="ECO:0007669"/>
    <property type="project" value="InterPro"/>
</dbReference>
<dbReference type="InterPro" id="IPR006037">
    <property type="entry name" value="RCK_C"/>
</dbReference>
<keyword evidence="3" id="KW-0050">Antiport</keyword>
<keyword evidence="7" id="KW-0406">Ion transport</keyword>
<keyword evidence="6 9" id="KW-1133">Transmembrane helix</keyword>
<dbReference type="PANTHER" id="PTHR32507">
    <property type="entry name" value="NA(+)/H(+) ANTIPORTER 1"/>
    <property type="match status" value="1"/>
</dbReference>
<dbReference type="NCBIfam" id="NF003716">
    <property type="entry name" value="PRK05326.1-3"/>
    <property type="match status" value="1"/>
</dbReference>
<name>A0A378NQP4_9FIRM</name>
<evidence type="ECO:0000256" key="7">
    <source>
        <dbReference type="ARBA" id="ARBA00023065"/>
    </source>
</evidence>
<keyword evidence="2" id="KW-0813">Transport</keyword>
<accession>A0A378NQP4</accession>
<dbReference type="Gene3D" id="1.20.1530.20">
    <property type="match status" value="1"/>
</dbReference>
<reference evidence="11 12" key="1">
    <citation type="submission" date="2018-06" db="EMBL/GenBank/DDBJ databases">
        <authorList>
            <consortium name="Pathogen Informatics"/>
            <person name="Doyle S."/>
        </authorList>
    </citation>
    <scope>NUCLEOTIDE SEQUENCE [LARGE SCALE GENOMIC DNA]</scope>
    <source>
        <strain evidence="11 12">NCTC10571</strain>
    </source>
</reference>
<dbReference type="AlphaFoldDB" id="A0A378NQP4"/>
<feature type="domain" description="RCK C-terminal" evidence="10">
    <location>
        <begin position="462"/>
        <end position="538"/>
    </location>
</feature>
<feature type="transmembrane region" description="Helical" evidence="9">
    <location>
        <begin position="58"/>
        <end position="75"/>
    </location>
</feature>
<feature type="transmembrane region" description="Helical" evidence="9">
    <location>
        <begin position="187"/>
        <end position="208"/>
    </location>
</feature>
<evidence type="ECO:0000256" key="2">
    <source>
        <dbReference type="ARBA" id="ARBA00022448"/>
    </source>
</evidence>
<dbReference type="Pfam" id="PF02080">
    <property type="entry name" value="TrkA_C"/>
    <property type="match status" value="2"/>
</dbReference>
<keyword evidence="4" id="KW-1003">Cell membrane</keyword>
<organism evidence="11 12">
    <name type="scientific">Megamonas hypermegale</name>
    <dbReference type="NCBI Taxonomy" id="158847"/>
    <lineage>
        <taxon>Bacteria</taxon>
        <taxon>Bacillati</taxon>
        <taxon>Bacillota</taxon>
        <taxon>Negativicutes</taxon>
        <taxon>Selenomonadales</taxon>
        <taxon>Selenomonadaceae</taxon>
        <taxon>Megamonas</taxon>
    </lineage>
</organism>